<keyword evidence="1" id="KW-0175">Coiled coil</keyword>
<evidence type="ECO:0000256" key="1">
    <source>
        <dbReference type="SAM" id="Coils"/>
    </source>
</evidence>
<dbReference type="EMBL" id="KN847332">
    <property type="protein sequence ID" value="KIW48071.1"/>
    <property type="molecule type" value="Genomic_DNA"/>
</dbReference>
<feature type="region of interest" description="Disordered" evidence="2">
    <location>
        <begin position="282"/>
        <end position="328"/>
    </location>
</feature>
<dbReference type="GO" id="GO:0003682">
    <property type="term" value="F:chromatin binding"/>
    <property type="evidence" value="ECO:0007669"/>
    <property type="project" value="TreeGrafter"/>
</dbReference>
<protein>
    <submittedName>
        <fullName evidence="3">Uncharacterized protein</fullName>
    </submittedName>
</protein>
<dbReference type="GO" id="GO:0000785">
    <property type="term" value="C:chromatin"/>
    <property type="evidence" value="ECO:0007669"/>
    <property type="project" value="TreeGrafter"/>
</dbReference>
<dbReference type="PANTHER" id="PTHR43941:SF1">
    <property type="entry name" value="STRUCTURAL MAINTENANCE OF CHROMOSOMES PROTEIN 2"/>
    <property type="match status" value="1"/>
</dbReference>
<dbReference type="HOGENOM" id="CLU_010503_0_0_1"/>
<feature type="coiled-coil region" evidence="1">
    <location>
        <begin position="646"/>
        <end position="709"/>
    </location>
</feature>
<feature type="coiled-coil region" evidence="1">
    <location>
        <begin position="464"/>
        <end position="526"/>
    </location>
</feature>
<evidence type="ECO:0000313" key="3">
    <source>
        <dbReference type="EMBL" id="KIW48071.1"/>
    </source>
</evidence>
<dbReference type="AlphaFoldDB" id="A0A0D2B765"/>
<feature type="region of interest" description="Disordered" evidence="2">
    <location>
        <begin position="118"/>
        <end position="186"/>
    </location>
</feature>
<organism evidence="3 4">
    <name type="scientific">Exophiala oligosperma</name>
    <dbReference type="NCBI Taxonomy" id="215243"/>
    <lineage>
        <taxon>Eukaryota</taxon>
        <taxon>Fungi</taxon>
        <taxon>Dikarya</taxon>
        <taxon>Ascomycota</taxon>
        <taxon>Pezizomycotina</taxon>
        <taxon>Eurotiomycetes</taxon>
        <taxon>Chaetothyriomycetidae</taxon>
        <taxon>Chaetothyriales</taxon>
        <taxon>Herpotrichiellaceae</taxon>
        <taxon>Exophiala</taxon>
    </lineage>
</organism>
<gene>
    <name evidence="3" type="ORF">PV06_00698</name>
</gene>
<dbReference type="GO" id="GO:0000796">
    <property type="term" value="C:condensin complex"/>
    <property type="evidence" value="ECO:0007669"/>
    <property type="project" value="TreeGrafter"/>
</dbReference>
<dbReference type="STRING" id="215243.A0A0D2B765"/>
<feature type="compositionally biased region" description="Polar residues" evidence="2">
    <location>
        <begin position="1"/>
        <end position="11"/>
    </location>
</feature>
<proteinExistence type="predicted"/>
<evidence type="ECO:0000256" key="2">
    <source>
        <dbReference type="SAM" id="MobiDB-lite"/>
    </source>
</evidence>
<keyword evidence="4" id="KW-1185">Reference proteome</keyword>
<evidence type="ECO:0000313" key="4">
    <source>
        <dbReference type="Proteomes" id="UP000053342"/>
    </source>
</evidence>
<dbReference type="Proteomes" id="UP000053342">
    <property type="component" value="Unassembled WGS sequence"/>
</dbReference>
<accession>A0A0D2B765</accession>
<dbReference type="GO" id="GO:0000793">
    <property type="term" value="C:condensed chromosome"/>
    <property type="evidence" value="ECO:0007669"/>
    <property type="project" value="TreeGrafter"/>
</dbReference>
<sequence length="1033" mass="114023">MSTTSYQTNAKPRSRRGSLGESSDRQPGSRPSSSPSLRLSKTLSRTLDEVSVPRNSRPTSPAVYVYRPRGHDHRQSDPLLNSSRRSGSSIRSTRYIDSVIENDRPRVTEPIRQGTIIANSSQLSSQTVESASDAAVNAQSHPEQLSPPLSPTSTETLDSDDTNTEPTRSLSSRSIHSMQPTVAEESEEIVTAVLGTSSPGSSTVFPVSSPTIATSSNALPIPIVPGAFPPTAATDPDLGLADPKSMVTAAAAEPQVQDPLLAPTPKASIAFIDLGDTGEVESTVPITNNSAPDKATSDTKSRTPFTSPPRSPTYPHYASRPPSQPPPGLYPFPYPHVMNNSPYQQAFYPPFPPSNMGFTLPEAIARTAPAGTEEERKRLLEKVSSVLPDINRLLHYYQESQGLLTEKDHLVKQVETRHEEAINKMRIELSVTKEEYERIIGEQAGENLRLKSDVSEQAEKISHLNEIQDEFANLQGRHKALLEELEASKALNEELTMKKGHLQDEIEGLKNQIDAINTSHERLVEDMNETHAKVVADKDDSFARVVGEHKSNLSKIQLDLAGMITKHTQQKKDLDYARSAIIDLEGSLAAKDKELDDARDSHEQVQAALISAAEEKHKQHVQETTVCAEKLAESISKHSAEVELLKTSHQDEMERFQQAADQERSKLTSTLERCEAQLQNELDAAQATMEDLKSELDKERGAREAVEAKLVVKTQEHSILKERHETANTHHADLAKAMLSLRAKQTELQQESERMDQILQSIGEIGHGKGDAFFIESFDRLASLIEEVSKHFVIDRSREASSPGIFYDKAEVLGINDSAASSRDLQSLVVQNRIWTVLQRRIFEPFLFTSDYGALEQLGIGKSLKMVSWLMRRKSLRREAIWRSLTMQTLYASAYGRKAAAATALSVTKEIMRDIQAIMADDSHSALLCGVRLIAKAAIQIWRRVRLELDSVYSTMTMAPSPGEDASPSDVVMWIRPHITKEGLMGDWLSKNMTQSSGALGSSCVFLQGTALRPSPPLVLVETPLACQDYNKV</sequence>
<reference evidence="3 4" key="1">
    <citation type="submission" date="2015-01" db="EMBL/GenBank/DDBJ databases">
        <title>The Genome Sequence of Exophiala oligosperma CBS72588.</title>
        <authorList>
            <consortium name="The Broad Institute Genomics Platform"/>
            <person name="Cuomo C."/>
            <person name="de Hoog S."/>
            <person name="Gorbushina A."/>
            <person name="Stielow B."/>
            <person name="Teixiera M."/>
            <person name="Abouelleil A."/>
            <person name="Chapman S.B."/>
            <person name="Priest M."/>
            <person name="Young S.K."/>
            <person name="Wortman J."/>
            <person name="Nusbaum C."/>
            <person name="Birren B."/>
        </authorList>
    </citation>
    <scope>NUCLEOTIDE SEQUENCE [LARGE SCALE GENOMIC DNA]</scope>
    <source>
        <strain evidence="3 4">CBS 72588</strain>
    </source>
</reference>
<dbReference type="GO" id="GO:0007076">
    <property type="term" value="P:mitotic chromosome condensation"/>
    <property type="evidence" value="ECO:0007669"/>
    <property type="project" value="TreeGrafter"/>
</dbReference>
<feature type="compositionally biased region" description="Low complexity" evidence="2">
    <location>
        <begin position="25"/>
        <end position="45"/>
    </location>
</feature>
<feature type="coiled-coil region" evidence="1">
    <location>
        <begin position="588"/>
        <end position="615"/>
    </location>
</feature>
<dbReference type="PANTHER" id="PTHR43941">
    <property type="entry name" value="STRUCTURAL MAINTENANCE OF CHROMOSOMES PROTEIN 2"/>
    <property type="match status" value="1"/>
</dbReference>
<feature type="compositionally biased region" description="Polar residues" evidence="2">
    <location>
        <begin position="164"/>
        <end position="180"/>
    </location>
</feature>
<dbReference type="RefSeq" id="XP_016268287.1">
    <property type="nucleotide sequence ID" value="XM_016401234.1"/>
</dbReference>
<dbReference type="GeneID" id="27352772"/>
<name>A0A0D2B765_9EURO</name>
<dbReference type="OrthoDB" id="6365728at2759"/>
<feature type="region of interest" description="Disordered" evidence="2">
    <location>
        <begin position="1"/>
        <end position="90"/>
    </location>
</feature>
<dbReference type="VEuPathDB" id="FungiDB:PV06_00698"/>
<feature type="compositionally biased region" description="Polar residues" evidence="2">
    <location>
        <begin position="118"/>
        <end position="130"/>
    </location>
</feature>